<dbReference type="SMART" id="SM00248">
    <property type="entry name" value="ANK"/>
    <property type="match status" value="3"/>
</dbReference>
<dbReference type="PRINTS" id="PR01415">
    <property type="entry name" value="ANKYRIN"/>
</dbReference>
<dbReference type="PROSITE" id="PS50297">
    <property type="entry name" value="ANK_REP_REGION"/>
    <property type="match status" value="3"/>
</dbReference>
<dbReference type="InterPro" id="IPR000719">
    <property type="entry name" value="Prot_kinase_dom"/>
</dbReference>
<evidence type="ECO:0000313" key="8">
    <source>
        <dbReference type="EMBL" id="VFT79038.1"/>
    </source>
</evidence>
<dbReference type="Proteomes" id="UP000332933">
    <property type="component" value="Unassembled WGS sequence"/>
</dbReference>
<feature type="domain" description="Protein kinase" evidence="6">
    <location>
        <begin position="285"/>
        <end position="518"/>
    </location>
</feature>
<evidence type="ECO:0000256" key="2">
    <source>
        <dbReference type="ARBA" id="ARBA00022737"/>
    </source>
</evidence>
<protein>
    <submittedName>
        <fullName evidence="8">Aste57867_1830 protein</fullName>
    </submittedName>
</protein>
<comment type="similarity">
    <text evidence="1">Belongs to the protein kinase superfamily. TKL Ser/Thr protein kinase family.</text>
</comment>
<dbReference type="InterPro" id="IPR017441">
    <property type="entry name" value="Protein_kinase_ATP_BS"/>
</dbReference>
<dbReference type="SUPFAM" id="SSF56112">
    <property type="entry name" value="Protein kinase-like (PK-like)"/>
    <property type="match status" value="1"/>
</dbReference>
<keyword evidence="4" id="KW-0547">Nucleotide-binding</keyword>
<dbReference type="GO" id="GO:0004674">
    <property type="term" value="F:protein serine/threonine kinase activity"/>
    <property type="evidence" value="ECO:0007669"/>
    <property type="project" value="TreeGrafter"/>
</dbReference>
<feature type="compositionally biased region" description="Polar residues" evidence="5">
    <location>
        <begin position="156"/>
        <end position="166"/>
    </location>
</feature>
<dbReference type="Gene3D" id="1.10.260.100">
    <property type="match status" value="1"/>
</dbReference>
<feature type="compositionally biased region" description="Low complexity" evidence="5">
    <location>
        <begin position="129"/>
        <end position="139"/>
    </location>
</feature>
<dbReference type="PANTHER" id="PTHR44329:SF214">
    <property type="entry name" value="PROTEIN KINASE DOMAIN-CONTAINING PROTEIN"/>
    <property type="match status" value="1"/>
</dbReference>
<dbReference type="SUPFAM" id="SSF48403">
    <property type="entry name" value="Ankyrin repeat"/>
    <property type="match status" value="1"/>
</dbReference>
<feature type="repeat" description="ANK" evidence="3">
    <location>
        <begin position="14"/>
        <end position="46"/>
    </location>
</feature>
<keyword evidence="4" id="KW-0067">ATP-binding</keyword>
<dbReference type="AlphaFoldDB" id="A0A485K7D0"/>
<dbReference type="EMBL" id="VJMH01000168">
    <property type="protein sequence ID" value="KAF0718222.1"/>
    <property type="molecule type" value="Genomic_DNA"/>
</dbReference>
<organism evidence="8 9">
    <name type="scientific">Aphanomyces stellatus</name>
    <dbReference type="NCBI Taxonomy" id="120398"/>
    <lineage>
        <taxon>Eukaryota</taxon>
        <taxon>Sar</taxon>
        <taxon>Stramenopiles</taxon>
        <taxon>Oomycota</taxon>
        <taxon>Saprolegniomycetes</taxon>
        <taxon>Saprolegniales</taxon>
        <taxon>Verrucalvaceae</taxon>
        <taxon>Aphanomyces</taxon>
    </lineage>
</organism>
<evidence type="ECO:0000256" key="4">
    <source>
        <dbReference type="PROSITE-ProRule" id="PRU10141"/>
    </source>
</evidence>
<evidence type="ECO:0000256" key="1">
    <source>
        <dbReference type="ARBA" id="ARBA00005843"/>
    </source>
</evidence>
<keyword evidence="3" id="KW-0040">ANK repeat</keyword>
<dbReference type="Pfam" id="PF12796">
    <property type="entry name" value="Ank_2"/>
    <property type="match status" value="1"/>
</dbReference>
<gene>
    <name evidence="8" type="primary">Aste57867_1830</name>
    <name evidence="7" type="ORF">As57867_001828</name>
    <name evidence="8" type="ORF">ASTE57867_1830</name>
</gene>
<accession>A0A485K7D0</accession>
<dbReference type="InterPro" id="IPR036770">
    <property type="entry name" value="Ankyrin_rpt-contain_sf"/>
</dbReference>
<dbReference type="PROSITE" id="PS50011">
    <property type="entry name" value="PROTEIN_KINASE_DOM"/>
    <property type="match status" value="1"/>
</dbReference>
<sequence>MAVRKSSTSKTLYHRVTPLHCAAINGHLEVVKILLENGADVNRACNVRRTGVLLLTQCNLYGITALHRAVLKRHADIVKLLLEKGAHIHQAQKDGMTPLMLAEKCGKVQVVQVLLEAATDMAIAPRANANAPPQQQQPTAPTPPTVSSVLPRVTTKDSCGQSSLFSEVQRDHRGRLQTTSAPPIAFGPTLFASLAANPRTRTFLNDPDFVRKLVDMQERPHSIHKYASDPRMAIVLDVLETSDPFETQESTSSAAVELQPMVQDNVDVFDLTGLRKYRIDRDDVQCSRNPVGRGGFGAVYFGQWLGDSVAIKKLSQYIVAFKDAVWTRPMDIMLVMEWMDEGELNHFLACRRPQDVAWRERVQIAHDIAQALTHLHSLSNIHRDLKTRYVLLTPKWRAKLTDFGIARRAAGASQQEMTAGIGTTHWMAPEVMRGGQHDKSADVYAMGVLLFVLDTHDMQVMTGAAAPEFASFQTTSSSAAFSSVAPMWYIELSRKCIAWTAAERPSARQVAFQLEQQLDDTQLDGSVGLAQLATDVHTMKLV</sequence>
<dbReference type="OrthoDB" id="42407at2759"/>
<dbReference type="Pfam" id="PF00023">
    <property type="entry name" value="Ank"/>
    <property type="match status" value="1"/>
</dbReference>
<feature type="binding site" evidence="4">
    <location>
        <position position="322"/>
    </location>
    <ligand>
        <name>ATP</name>
        <dbReference type="ChEBI" id="CHEBI:30616"/>
    </ligand>
</feature>
<dbReference type="PROSITE" id="PS00107">
    <property type="entry name" value="PROTEIN_KINASE_ATP"/>
    <property type="match status" value="1"/>
</dbReference>
<reference evidence="7" key="2">
    <citation type="submission" date="2019-06" db="EMBL/GenBank/DDBJ databases">
        <title>Genomics analysis of Aphanomyces spp. identifies a new class of oomycete effector associated with host adaptation.</title>
        <authorList>
            <person name="Gaulin E."/>
        </authorList>
    </citation>
    <scope>NUCLEOTIDE SEQUENCE</scope>
    <source>
        <strain evidence="7">CBS 578.67</strain>
    </source>
</reference>
<dbReference type="InterPro" id="IPR041243">
    <property type="entry name" value="STI1/HOP_DP"/>
</dbReference>
<dbReference type="Gene3D" id="1.10.510.10">
    <property type="entry name" value="Transferase(Phosphotransferase) domain 1"/>
    <property type="match status" value="1"/>
</dbReference>
<proteinExistence type="inferred from homology"/>
<dbReference type="PIRSF" id="PIRSF000654">
    <property type="entry name" value="Integrin-linked_kinase"/>
    <property type="match status" value="1"/>
</dbReference>
<dbReference type="InterPro" id="IPR002110">
    <property type="entry name" value="Ankyrin_rpt"/>
</dbReference>
<keyword evidence="2" id="KW-0677">Repeat</keyword>
<dbReference type="InterPro" id="IPR001245">
    <property type="entry name" value="Ser-Thr/Tyr_kinase_cat_dom"/>
</dbReference>
<feature type="repeat" description="ANK" evidence="3">
    <location>
        <begin position="94"/>
        <end position="126"/>
    </location>
</feature>
<keyword evidence="9" id="KW-1185">Reference proteome</keyword>
<dbReference type="InterPro" id="IPR011009">
    <property type="entry name" value="Kinase-like_dom_sf"/>
</dbReference>
<evidence type="ECO:0000256" key="5">
    <source>
        <dbReference type="SAM" id="MobiDB-lite"/>
    </source>
</evidence>
<dbReference type="Pfam" id="PF17830">
    <property type="entry name" value="STI1-HOP_DP"/>
    <property type="match status" value="1"/>
</dbReference>
<feature type="repeat" description="ANK" evidence="3">
    <location>
        <begin position="61"/>
        <end position="93"/>
    </location>
</feature>
<dbReference type="GO" id="GO:0005524">
    <property type="term" value="F:ATP binding"/>
    <property type="evidence" value="ECO:0007669"/>
    <property type="project" value="UniProtKB-UniRule"/>
</dbReference>
<dbReference type="PROSITE" id="PS50088">
    <property type="entry name" value="ANK_REPEAT"/>
    <property type="match status" value="3"/>
</dbReference>
<evidence type="ECO:0000313" key="7">
    <source>
        <dbReference type="EMBL" id="KAF0718222.1"/>
    </source>
</evidence>
<dbReference type="PANTHER" id="PTHR44329">
    <property type="entry name" value="SERINE/THREONINE-PROTEIN KINASE TNNI3K-RELATED"/>
    <property type="match status" value="1"/>
</dbReference>
<reference evidence="8 9" key="1">
    <citation type="submission" date="2019-03" db="EMBL/GenBank/DDBJ databases">
        <authorList>
            <person name="Gaulin E."/>
            <person name="Dumas B."/>
        </authorList>
    </citation>
    <scope>NUCLEOTIDE SEQUENCE [LARGE SCALE GENOMIC DNA]</scope>
    <source>
        <strain evidence="8">CBS 568.67</strain>
    </source>
</reference>
<evidence type="ECO:0000259" key="6">
    <source>
        <dbReference type="PROSITE" id="PS50011"/>
    </source>
</evidence>
<evidence type="ECO:0000313" key="9">
    <source>
        <dbReference type="Proteomes" id="UP000332933"/>
    </source>
</evidence>
<name>A0A485K7D0_9STRA</name>
<dbReference type="EMBL" id="CAADRA010000168">
    <property type="protein sequence ID" value="VFT79038.1"/>
    <property type="molecule type" value="Genomic_DNA"/>
</dbReference>
<feature type="region of interest" description="Disordered" evidence="5">
    <location>
        <begin position="129"/>
        <end position="182"/>
    </location>
</feature>
<dbReference type="Gene3D" id="1.25.40.20">
    <property type="entry name" value="Ankyrin repeat-containing domain"/>
    <property type="match status" value="2"/>
</dbReference>
<dbReference type="InterPro" id="IPR051681">
    <property type="entry name" value="Ser/Thr_Kinases-Pseudokinases"/>
</dbReference>
<dbReference type="Pfam" id="PF07714">
    <property type="entry name" value="PK_Tyr_Ser-Thr"/>
    <property type="match status" value="1"/>
</dbReference>
<evidence type="ECO:0000256" key="3">
    <source>
        <dbReference type="PROSITE-ProRule" id="PRU00023"/>
    </source>
</evidence>